<dbReference type="RefSeq" id="WP_209899991.1">
    <property type="nucleotide sequence ID" value="NZ_BAAAJW010000004.1"/>
</dbReference>
<dbReference type="Pfam" id="PF06737">
    <property type="entry name" value="Transglycosylas"/>
    <property type="match status" value="1"/>
</dbReference>
<dbReference type="Proteomes" id="UP001519290">
    <property type="component" value="Unassembled WGS sequence"/>
</dbReference>
<organism evidence="5 6">
    <name type="scientific">Brachybacterium sacelli</name>
    <dbReference type="NCBI Taxonomy" id="173364"/>
    <lineage>
        <taxon>Bacteria</taxon>
        <taxon>Bacillati</taxon>
        <taxon>Actinomycetota</taxon>
        <taxon>Actinomycetes</taxon>
        <taxon>Micrococcales</taxon>
        <taxon>Dermabacteraceae</taxon>
        <taxon>Brachybacterium</taxon>
    </lineage>
</organism>
<reference evidence="5 6" key="1">
    <citation type="submission" date="2021-03" db="EMBL/GenBank/DDBJ databases">
        <title>Sequencing the genomes of 1000 actinobacteria strains.</title>
        <authorList>
            <person name="Klenk H.-P."/>
        </authorList>
    </citation>
    <scope>NUCLEOTIDE SEQUENCE [LARGE SCALE GENOMIC DNA]</scope>
    <source>
        <strain evidence="5 6">DSM 14566</strain>
    </source>
</reference>
<comment type="similarity">
    <text evidence="1">Belongs to the transglycosylase family. Rpf subfamily.</text>
</comment>
<name>A0ABS4WXZ8_9MICO</name>
<sequence>MSALRTPTHRADGSAVYFRSVDVAPKVAAATGGAVVAAGLSVAGAGVAGADSVWDRVAQCESGGNWSINTGNGYYGGLQFSSGTWGAFGGGEFASNAHQATKAEQIAVAQRTLEQQGPGAWPNCGPSAGLTKANGGADADARPGGGSGGGSSNSGESSGDLVVDGKFGPKTTAALESWVGVTPNGSLSTNDIKALQKKIGAEPDGKIGSETTAKLREAIGHSSNGVWDFRTSYSTVKALQQYLNAH</sequence>
<dbReference type="CDD" id="cd13925">
    <property type="entry name" value="RPF"/>
    <property type="match status" value="1"/>
</dbReference>
<proteinExistence type="inferred from homology"/>
<accession>A0ABS4WXZ8</accession>
<evidence type="ECO:0000259" key="4">
    <source>
        <dbReference type="Pfam" id="PF06737"/>
    </source>
</evidence>
<protein>
    <recommendedName>
        <fullName evidence="4">Resuscitation-promoting factor core lysozyme-like domain-containing protein</fullName>
    </recommendedName>
</protein>
<evidence type="ECO:0000256" key="1">
    <source>
        <dbReference type="ARBA" id="ARBA00010830"/>
    </source>
</evidence>
<comment type="caution">
    <text evidence="5">The sequence shown here is derived from an EMBL/GenBank/DDBJ whole genome shotgun (WGS) entry which is preliminary data.</text>
</comment>
<evidence type="ECO:0000313" key="6">
    <source>
        <dbReference type="Proteomes" id="UP001519290"/>
    </source>
</evidence>
<dbReference type="InterPro" id="IPR010618">
    <property type="entry name" value="RPF"/>
</dbReference>
<evidence type="ECO:0000256" key="2">
    <source>
        <dbReference type="ARBA" id="ARBA00022801"/>
    </source>
</evidence>
<feature type="domain" description="Resuscitation-promoting factor core lysozyme-like" evidence="4">
    <location>
        <begin position="50"/>
        <end position="124"/>
    </location>
</feature>
<keyword evidence="6" id="KW-1185">Reference proteome</keyword>
<dbReference type="EMBL" id="JAGIOD010000001">
    <property type="protein sequence ID" value="MBP2381085.1"/>
    <property type="molecule type" value="Genomic_DNA"/>
</dbReference>
<feature type="compositionally biased region" description="Gly residues" evidence="3">
    <location>
        <begin position="143"/>
        <end position="152"/>
    </location>
</feature>
<dbReference type="InterPro" id="IPR023346">
    <property type="entry name" value="Lysozyme-like_dom_sf"/>
</dbReference>
<dbReference type="SUPFAM" id="SSF53955">
    <property type="entry name" value="Lysozyme-like"/>
    <property type="match status" value="1"/>
</dbReference>
<dbReference type="Gene3D" id="1.10.530.10">
    <property type="match status" value="1"/>
</dbReference>
<feature type="region of interest" description="Disordered" evidence="3">
    <location>
        <begin position="115"/>
        <end position="165"/>
    </location>
</feature>
<keyword evidence="2" id="KW-0378">Hydrolase</keyword>
<evidence type="ECO:0000313" key="5">
    <source>
        <dbReference type="EMBL" id="MBP2381085.1"/>
    </source>
</evidence>
<gene>
    <name evidence="5" type="ORF">JOF43_001042</name>
</gene>
<evidence type="ECO:0000256" key="3">
    <source>
        <dbReference type="SAM" id="MobiDB-lite"/>
    </source>
</evidence>